<keyword evidence="2" id="KW-1185">Reference proteome</keyword>
<dbReference type="Proteomes" id="UP000295438">
    <property type="component" value="Unassembled WGS sequence"/>
</dbReference>
<evidence type="ECO:0000313" key="2">
    <source>
        <dbReference type="Proteomes" id="UP000295438"/>
    </source>
</evidence>
<name>A0A4R5V7J6_9BACT</name>
<accession>A0A4R5V7J6</accession>
<dbReference type="AlphaFoldDB" id="A0A4R5V7J6"/>
<reference evidence="1 2" key="1">
    <citation type="submission" date="2019-03" db="EMBL/GenBank/DDBJ databases">
        <title>Algoriphagus aquimaris sp. nov., isolated form marine sediment in Pohang, Korea.</title>
        <authorList>
            <person name="Kim J."/>
            <person name="Yoon S.-H."/>
            <person name="Lee S.-S."/>
        </authorList>
    </citation>
    <scope>NUCLEOTIDE SEQUENCE [LARGE SCALE GENOMIC DNA]</scope>
    <source>
        <strain evidence="1 2">F21</strain>
    </source>
</reference>
<evidence type="ECO:0000313" key="1">
    <source>
        <dbReference type="EMBL" id="TDK48012.1"/>
    </source>
</evidence>
<comment type="caution">
    <text evidence="1">The sequence shown here is derived from an EMBL/GenBank/DDBJ whole genome shotgun (WGS) entry which is preliminary data.</text>
</comment>
<dbReference type="Pfam" id="PF11731">
    <property type="entry name" value="Cdd1"/>
    <property type="match status" value="1"/>
</dbReference>
<protein>
    <submittedName>
        <fullName evidence="1">Uncharacterized protein</fullName>
    </submittedName>
</protein>
<dbReference type="EMBL" id="SMUW01000028">
    <property type="protein sequence ID" value="TDK48012.1"/>
    <property type="molecule type" value="Genomic_DNA"/>
</dbReference>
<organism evidence="1 2">
    <name type="scientific">Algoriphagus formosus</name>
    <dbReference type="NCBI Taxonomy" id="2007308"/>
    <lineage>
        <taxon>Bacteria</taxon>
        <taxon>Pseudomonadati</taxon>
        <taxon>Bacteroidota</taxon>
        <taxon>Cytophagia</taxon>
        <taxon>Cytophagales</taxon>
        <taxon>Cyclobacteriaceae</taxon>
        <taxon>Algoriphagus</taxon>
    </lineage>
</organism>
<dbReference type="InterPro" id="IPR021725">
    <property type="entry name" value="Cdd1"/>
</dbReference>
<proteinExistence type="predicted"/>
<sequence>MGYKTDPCVEDQFRIIVYFAKTKDYSKN</sequence>
<gene>
    <name evidence="1" type="ORF">E1898_04415</name>
</gene>
<dbReference type="RefSeq" id="WP_133390059.1">
    <property type="nucleotide sequence ID" value="NZ_SMUW01000028.1"/>
</dbReference>